<comment type="function">
    <text evidence="11">Acts as an acyl-protein thioesterase that hydrolyzes fatty acids from acylated residues in proteins. Regulates the mitochondrial S-depalmitoylation of the nucleophilic active site residue of peroxiredoxin-5/PRDX5, a key antioxidant protein, therefore modulating mitochondrial antioxidant ability. Also catalyzes the deglucuronidation of mycophenolic acid acyl-glucuronide, an active metabolite of the immunosuppressant drug mycophenolate.</text>
</comment>
<dbReference type="InterPro" id="IPR000073">
    <property type="entry name" value="AB_hydrolase_1"/>
</dbReference>
<dbReference type="OMA" id="TISRWLE"/>
<dbReference type="GO" id="GO:0005739">
    <property type="term" value="C:mitochondrion"/>
    <property type="evidence" value="ECO:0007669"/>
    <property type="project" value="TreeGrafter"/>
</dbReference>
<dbReference type="KEGG" id="aplc:110983539"/>
<accession>A0A8B7Z190</accession>
<dbReference type="GO" id="GO:0004553">
    <property type="term" value="F:hydrolase activity, hydrolyzing O-glycosyl compounds"/>
    <property type="evidence" value="ECO:0007669"/>
    <property type="project" value="TreeGrafter"/>
</dbReference>
<dbReference type="SUPFAM" id="SSF53474">
    <property type="entry name" value="alpha/beta-Hydrolases"/>
    <property type="match status" value="1"/>
</dbReference>
<evidence type="ECO:0000256" key="13">
    <source>
        <dbReference type="ARBA" id="ARBA00047972"/>
    </source>
</evidence>
<keyword evidence="3" id="KW-0378">Hydrolase</keyword>
<dbReference type="GeneID" id="110983539"/>
<evidence type="ECO:0000313" key="16">
    <source>
        <dbReference type="RefSeq" id="XP_022098545.1"/>
    </source>
</evidence>
<dbReference type="InterPro" id="IPR052382">
    <property type="entry name" value="ABHD10_acyl-thioesterase"/>
</dbReference>
<dbReference type="RefSeq" id="XP_022098545.1">
    <property type="nucleotide sequence ID" value="XM_022242853.1"/>
</dbReference>
<evidence type="ECO:0000256" key="1">
    <source>
        <dbReference type="ARBA" id="ARBA00004173"/>
    </source>
</evidence>
<comment type="subcellular location">
    <subcellularLocation>
        <location evidence="1">Mitochondrion</location>
    </subcellularLocation>
</comment>
<protein>
    <recommendedName>
        <fullName evidence="7">Palmitoyl-protein thioesterase ABHD10, mitochondrial</fullName>
        <ecNumber evidence="6">3.1.1.93</ecNumber>
        <ecNumber evidence="2">3.1.2.22</ecNumber>
    </recommendedName>
    <alternativeName>
        <fullName evidence="9">Acyl-protein thioesterase ABHD10</fullName>
    </alternativeName>
    <alternativeName>
        <fullName evidence="10">Alpha/beta hydrolase domain-containing protein 10</fullName>
    </alternativeName>
    <alternativeName>
        <fullName evidence="8">Mycophenolic acid acyl-glucuronide esterase, mitochondrial</fullName>
    </alternativeName>
</protein>
<evidence type="ECO:0000256" key="12">
    <source>
        <dbReference type="ARBA" id="ARBA00047409"/>
    </source>
</evidence>
<name>A0A8B7Z190_ACAPL</name>
<dbReference type="CTD" id="55347"/>
<comment type="catalytic activity">
    <reaction evidence="13">
        <text>mycophenolic acid O-acyl-beta-D-glucuronide + H2O = mycophenolate + D-glucuronate + H(+)</text>
        <dbReference type="Rhea" id="RHEA:34179"/>
        <dbReference type="ChEBI" id="CHEBI:15377"/>
        <dbReference type="ChEBI" id="CHEBI:15378"/>
        <dbReference type="ChEBI" id="CHEBI:58720"/>
        <dbReference type="ChEBI" id="CHEBI:62932"/>
        <dbReference type="ChEBI" id="CHEBI:66982"/>
        <dbReference type="EC" id="3.1.1.93"/>
    </reaction>
    <physiologicalReaction direction="left-to-right" evidence="13">
        <dbReference type="Rhea" id="RHEA:34180"/>
    </physiologicalReaction>
</comment>
<dbReference type="RefSeq" id="XP_022098546.1">
    <property type="nucleotide sequence ID" value="XM_022242854.1"/>
</dbReference>
<evidence type="ECO:0000313" key="15">
    <source>
        <dbReference type="Proteomes" id="UP000694845"/>
    </source>
</evidence>
<evidence type="ECO:0000256" key="2">
    <source>
        <dbReference type="ARBA" id="ARBA00012423"/>
    </source>
</evidence>
<evidence type="ECO:0000256" key="6">
    <source>
        <dbReference type="ARBA" id="ARBA00039132"/>
    </source>
</evidence>
<evidence type="ECO:0000256" key="4">
    <source>
        <dbReference type="ARBA" id="ARBA00022946"/>
    </source>
</evidence>
<keyword evidence="5" id="KW-0496">Mitochondrion</keyword>
<evidence type="ECO:0000259" key="14">
    <source>
        <dbReference type="Pfam" id="PF00561"/>
    </source>
</evidence>
<keyword evidence="15" id="KW-1185">Reference proteome</keyword>
<sequence>MNIYRPVVQARHICKEFLALPSISLSQRLCVSAMSNSSANDQGAGGAPVIQHLHRQGNNTVAYRHTPGQNPGVMFLPGFMSNMNGGKAVALEKCCQQMGVAYIRFDYQGLGDSRGHLQPGGKAFDVWKSDSLAVLDDLTSGPQILVGSSMGGALMILLALERPQRIAALIGVATAVNFKQPLSYTEKDRSQEAGNPTAEEVMYVTPQDFVDKRYQRCLMEDQLQITCPIRLLHGMKDDTVPYMTSLDVAQRVASKDVDVLLRKDGNHRMSQERDLLLLTRTLETLVEKVQTDSILGGNKL</sequence>
<dbReference type="EC" id="3.1.1.93" evidence="6"/>
<organism evidence="15 16">
    <name type="scientific">Acanthaster planci</name>
    <name type="common">Crown-of-thorns starfish</name>
    <dbReference type="NCBI Taxonomy" id="133434"/>
    <lineage>
        <taxon>Eukaryota</taxon>
        <taxon>Metazoa</taxon>
        <taxon>Echinodermata</taxon>
        <taxon>Eleutherozoa</taxon>
        <taxon>Asterozoa</taxon>
        <taxon>Asteroidea</taxon>
        <taxon>Valvatacea</taxon>
        <taxon>Valvatida</taxon>
        <taxon>Acanthasteridae</taxon>
        <taxon>Acanthaster</taxon>
    </lineage>
</organism>
<reference evidence="16 17" key="1">
    <citation type="submission" date="2025-04" db="UniProtKB">
        <authorList>
            <consortium name="RefSeq"/>
        </authorList>
    </citation>
    <scope>IDENTIFICATION</scope>
</reference>
<dbReference type="Gene3D" id="3.40.50.1820">
    <property type="entry name" value="alpha/beta hydrolase"/>
    <property type="match status" value="1"/>
</dbReference>
<dbReference type="Proteomes" id="UP000694845">
    <property type="component" value="Unplaced"/>
</dbReference>
<gene>
    <name evidence="16 17" type="primary">LOC110983539</name>
</gene>
<evidence type="ECO:0000256" key="3">
    <source>
        <dbReference type="ARBA" id="ARBA00022801"/>
    </source>
</evidence>
<dbReference type="PANTHER" id="PTHR16138">
    <property type="entry name" value="MYCOPHENOLIC ACID ACYL-GLUCURONIDE ESTERASE, MITOCHONDRIAL"/>
    <property type="match status" value="1"/>
</dbReference>
<evidence type="ECO:0000256" key="10">
    <source>
        <dbReference type="ARBA" id="ARBA00042704"/>
    </source>
</evidence>
<evidence type="ECO:0000256" key="11">
    <source>
        <dbReference type="ARBA" id="ARBA00046047"/>
    </source>
</evidence>
<comment type="catalytic activity">
    <reaction evidence="12">
        <text>S-hexadecanoyl-L-cysteinyl-[protein] + H2O = L-cysteinyl-[protein] + hexadecanoate + H(+)</text>
        <dbReference type="Rhea" id="RHEA:19233"/>
        <dbReference type="Rhea" id="RHEA-COMP:10131"/>
        <dbReference type="Rhea" id="RHEA-COMP:11032"/>
        <dbReference type="ChEBI" id="CHEBI:7896"/>
        <dbReference type="ChEBI" id="CHEBI:15377"/>
        <dbReference type="ChEBI" id="CHEBI:15378"/>
        <dbReference type="ChEBI" id="CHEBI:29950"/>
        <dbReference type="ChEBI" id="CHEBI:74151"/>
        <dbReference type="EC" id="3.1.2.22"/>
    </reaction>
    <physiologicalReaction direction="left-to-right" evidence="12">
        <dbReference type="Rhea" id="RHEA:19234"/>
    </physiologicalReaction>
</comment>
<evidence type="ECO:0000256" key="5">
    <source>
        <dbReference type="ARBA" id="ARBA00023128"/>
    </source>
</evidence>
<evidence type="ECO:0000256" key="9">
    <source>
        <dbReference type="ARBA" id="ARBA00042645"/>
    </source>
</evidence>
<evidence type="ECO:0000256" key="7">
    <source>
        <dbReference type="ARBA" id="ARBA00039314"/>
    </source>
</evidence>
<keyword evidence="4" id="KW-0809">Transit peptide</keyword>
<dbReference type="AlphaFoldDB" id="A0A8B7Z190"/>
<dbReference type="EC" id="3.1.2.22" evidence="2"/>
<dbReference type="PANTHER" id="PTHR16138:SF7">
    <property type="entry name" value="PALMITOYL-PROTEIN THIOESTERASE ABHD10, MITOCHONDRIAL"/>
    <property type="match status" value="1"/>
</dbReference>
<dbReference type="InterPro" id="IPR029058">
    <property type="entry name" value="AB_hydrolase_fold"/>
</dbReference>
<evidence type="ECO:0000256" key="8">
    <source>
        <dbReference type="ARBA" id="ARBA00041520"/>
    </source>
</evidence>
<feature type="domain" description="AB hydrolase-1" evidence="14">
    <location>
        <begin position="73"/>
        <end position="197"/>
    </location>
</feature>
<dbReference type="OrthoDB" id="408373at2759"/>
<proteinExistence type="predicted"/>
<dbReference type="Pfam" id="PF00561">
    <property type="entry name" value="Abhydrolase_1"/>
    <property type="match status" value="1"/>
</dbReference>
<dbReference type="GO" id="GO:0008474">
    <property type="term" value="F:palmitoyl-(protein) hydrolase activity"/>
    <property type="evidence" value="ECO:0007669"/>
    <property type="project" value="TreeGrafter"/>
</dbReference>
<evidence type="ECO:0000313" key="17">
    <source>
        <dbReference type="RefSeq" id="XP_022098546.1"/>
    </source>
</evidence>